<reference evidence="8" key="1">
    <citation type="submission" date="2021-01" db="EMBL/GenBank/DDBJ databases">
        <authorList>
            <consortium name="Genoscope - CEA"/>
            <person name="William W."/>
        </authorList>
    </citation>
    <scope>NUCLEOTIDE SEQUENCE</scope>
</reference>
<proteinExistence type="inferred from homology"/>
<organism evidence="8 9">
    <name type="scientific">Paramecium octaurelia</name>
    <dbReference type="NCBI Taxonomy" id="43137"/>
    <lineage>
        <taxon>Eukaryota</taxon>
        <taxon>Sar</taxon>
        <taxon>Alveolata</taxon>
        <taxon>Ciliophora</taxon>
        <taxon>Intramacronucleata</taxon>
        <taxon>Oligohymenophorea</taxon>
        <taxon>Peniculida</taxon>
        <taxon>Parameciidae</taxon>
        <taxon>Paramecium</taxon>
    </lineage>
</organism>
<dbReference type="AlphaFoldDB" id="A0A8S1SE15"/>
<evidence type="ECO:0000256" key="5">
    <source>
        <dbReference type="PROSITE-ProRule" id="PRU00282"/>
    </source>
</evidence>
<dbReference type="GO" id="GO:0055085">
    <property type="term" value="P:transmembrane transport"/>
    <property type="evidence" value="ECO:0007669"/>
    <property type="project" value="InterPro"/>
</dbReference>
<dbReference type="Proteomes" id="UP000683925">
    <property type="component" value="Unassembled WGS sequence"/>
</dbReference>
<gene>
    <name evidence="8" type="ORF">POCTA_138.1.T0090231</name>
</gene>
<evidence type="ECO:0000313" key="8">
    <source>
        <dbReference type="EMBL" id="CAD8138178.1"/>
    </source>
</evidence>
<evidence type="ECO:0008006" key="10">
    <source>
        <dbReference type="Google" id="ProtNLM"/>
    </source>
</evidence>
<dbReference type="PANTHER" id="PTHR45683">
    <property type="entry name" value="MITOCHONDRIAL NICOTINAMIDE ADENINE DINUCLEOTIDE TRANSPORTER 1-RELATED-RELATED"/>
    <property type="match status" value="1"/>
</dbReference>
<comment type="similarity">
    <text evidence="1 6">Belongs to the mitochondrial carrier (TC 2.A.29) family.</text>
</comment>
<dbReference type="InterPro" id="IPR044712">
    <property type="entry name" value="SLC25A32-like"/>
</dbReference>
<dbReference type="Pfam" id="PF00153">
    <property type="entry name" value="Mito_carr"/>
    <property type="match status" value="1"/>
</dbReference>
<keyword evidence="5 6" id="KW-0812">Transmembrane</keyword>
<accession>A0A8S1SE15</accession>
<keyword evidence="4 7" id="KW-1133">Transmembrane helix</keyword>
<dbReference type="OrthoDB" id="288387at2759"/>
<keyword evidence="5 7" id="KW-0472">Membrane</keyword>
<dbReference type="GO" id="GO:0016020">
    <property type="term" value="C:membrane"/>
    <property type="evidence" value="ECO:0007669"/>
    <property type="project" value="UniProtKB-UniRule"/>
</dbReference>
<evidence type="ECO:0000256" key="4">
    <source>
        <dbReference type="ARBA" id="ARBA00022989"/>
    </source>
</evidence>
<dbReference type="EMBL" id="CAJJDP010000008">
    <property type="protein sequence ID" value="CAD8138178.1"/>
    <property type="molecule type" value="Genomic_DNA"/>
</dbReference>
<evidence type="ECO:0000256" key="1">
    <source>
        <dbReference type="ARBA" id="ARBA00006375"/>
    </source>
</evidence>
<keyword evidence="9" id="KW-1185">Reference proteome</keyword>
<evidence type="ECO:0000313" key="9">
    <source>
        <dbReference type="Proteomes" id="UP000683925"/>
    </source>
</evidence>
<dbReference type="GO" id="GO:0006862">
    <property type="term" value="P:nucleotide transport"/>
    <property type="evidence" value="ECO:0007669"/>
    <property type="project" value="InterPro"/>
</dbReference>
<evidence type="ECO:0000256" key="7">
    <source>
        <dbReference type="SAM" id="Phobius"/>
    </source>
</evidence>
<comment type="caution">
    <text evidence="8">The sequence shown here is derived from an EMBL/GenBank/DDBJ whole genome shotgun (WGS) entry which is preliminary data.</text>
</comment>
<evidence type="ECO:0000256" key="2">
    <source>
        <dbReference type="ARBA" id="ARBA00022448"/>
    </source>
</evidence>
<feature type="repeat" description="Solcar" evidence="5">
    <location>
        <begin position="11"/>
        <end position="96"/>
    </location>
</feature>
<protein>
    <recommendedName>
        <fullName evidence="10">Mitochondrial carrier protein</fullName>
    </recommendedName>
</protein>
<feature type="transmembrane region" description="Helical" evidence="7">
    <location>
        <begin position="190"/>
        <end position="209"/>
    </location>
</feature>
<dbReference type="InterPro" id="IPR018108">
    <property type="entry name" value="MCP_transmembrane"/>
</dbReference>
<keyword evidence="2 6" id="KW-0813">Transport</keyword>
<feature type="transmembrane region" description="Helical" evidence="7">
    <location>
        <begin position="229"/>
        <end position="251"/>
    </location>
</feature>
<evidence type="ECO:0000256" key="3">
    <source>
        <dbReference type="ARBA" id="ARBA00022737"/>
    </source>
</evidence>
<dbReference type="PROSITE" id="PS50920">
    <property type="entry name" value="SOLCAR"/>
    <property type="match status" value="1"/>
</dbReference>
<name>A0A8S1SE15_PAROT</name>
<dbReference type="OMA" id="KYCENAK"/>
<keyword evidence="3" id="KW-0677">Repeat</keyword>
<sequence length="404" mass="47759">MINIIQYPQDTHFVKPLFLIGVGITIHEIISYPLDRIVTRMIAKSPYQIQSFSEQLKQIKLAESFKGLYKGFRTSFDRSIIQNLSFYFCFQYFFLRYGLEFNSGTRIEVNDQPYLKYCENAKFHGIAFGSAILSTVFSQPSNVVNLKLQCEQLGLPPKKYWDNMKHLEEIMDYHNKKFKIAFTPGFKSKVLLIYCQFVAEITIFQEFLYQQGYLFMNKSVFRDGQQKNSHFIGALGTSILVPIVFHPLNFLQKRYMMRKLQNMKLLTPQEMLKQDISKFSNLYCGLGTEVFRYSTRSMLIFYLIWNSANQTTNQFLQNQYIQYKEELIEVEYLDLKIGEYVFLIKSEFQQNLIDPYCSGLIVSKIGINQLNILKVQFILMVKELQKHKLLWLILGWKQQMLQIR</sequence>
<evidence type="ECO:0000256" key="6">
    <source>
        <dbReference type="RuleBase" id="RU000488"/>
    </source>
</evidence>